<sequence>MIVDFLSQNLFYSPVTLSVILSIFVIAWLVIQPLYFGPLSHIPGPWINKISSIYLTYYDVRLQRNDKIMQWHRQYGPVICISPGEVSAATLSATREIYGSSGRCAKSNYFHHFTAYNEQSIFATLCYKEHREKRKLTSGFYQASMIYKRPDIEGYTRRCVQKVLQQLRQQRHSGKYCDIYALSDWYGFDIITYLTLGKAHGTQTIERDCTERRILRDLKTLQLWGPFRLRFPKAFELLSSCLRYWMPMFTYLKSDTHLAEWAYNRVSDAAQYSDSQDPCSLFQRLMALTDGSKSTGGGRQNYIAAEILDNINAAEATVSVTVAYFFYHLSQEVKWQEEIRKELLKLPPQSDGLPSFTQLNEAPILEACLNETYRLYPASSGRAERVVPDEGKFLSGTFVPADTIVTTSLTAMHRDKEIFPSPESFLPQRWLNSDPVQREALERHIIPFGYGARICLGKPLATLEIKLLIAGIFLQYRTIPAPSCLAESMRQSSTHDAVPWGLKCELEFHPLI</sequence>
<keyword evidence="9" id="KW-1133">Transmembrane helix</keyword>
<feature type="binding site" description="axial binding residue" evidence="7">
    <location>
        <position position="455"/>
    </location>
    <ligand>
        <name>heme</name>
        <dbReference type="ChEBI" id="CHEBI:30413"/>
    </ligand>
    <ligandPart>
        <name>Fe</name>
        <dbReference type="ChEBI" id="CHEBI:18248"/>
    </ligandPart>
</feature>
<dbReference type="Proteomes" id="UP000037505">
    <property type="component" value="Unassembled WGS sequence"/>
</dbReference>
<accession>A0A0L1JGH3</accession>
<keyword evidence="9" id="KW-0472">Membrane</keyword>
<keyword evidence="5 7" id="KW-0408">Iron</keyword>
<dbReference type="GO" id="GO:0005506">
    <property type="term" value="F:iron ion binding"/>
    <property type="evidence" value="ECO:0007669"/>
    <property type="project" value="InterPro"/>
</dbReference>
<organism evidence="10 11">
    <name type="scientific">Aspergillus nomiae NRRL (strain ATCC 15546 / NRRL 13137 / CBS 260.88 / M93)</name>
    <dbReference type="NCBI Taxonomy" id="1509407"/>
    <lineage>
        <taxon>Eukaryota</taxon>
        <taxon>Fungi</taxon>
        <taxon>Dikarya</taxon>
        <taxon>Ascomycota</taxon>
        <taxon>Pezizomycotina</taxon>
        <taxon>Eurotiomycetes</taxon>
        <taxon>Eurotiomycetidae</taxon>
        <taxon>Eurotiales</taxon>
        <taxon>Aspergillaceae</taxon>
        <taxon>Aspergillus</taxon>
        <taxon>Aspergillus subgen. Circumdati</taxon>
    </lineage>
</organism>
<evidence type="ECO:0000256" key="5">
    <source>
        <dbReference type="ARBA" id="ARBA00023004"/>
    </source>
</evidence>
<name>A0A0L1JGH3_ASPN3</name>
<evidence type="ECO:0008006" key="12">
    <source>
        <dbReference type="Google" id="ProtNLM"/>
    </source>
</evidence>
<dbReference type="AlphaFoldDB" id="A0A0L1JGH3"/>
<evidence type="ECO:0000256" key="8">
    <source>
        <dbReference type="RuleBase" id="RU000461"/>
    </source>
</evidence>
<dbReference type="Pfam" id="PF00067">
    <property type="entry name" value="p450"/>
    <property type="match status" value="1"/>
</dbReference>
<gene>
    <name evidence="10" type="ORF">ANOM_000942</name>
</gene>
<dbReference type="InterPro" id="IPR002403">
    <property type="entry name" value="Cyt_P450_E_grp-IV"/>
</dbReference>
<protein>
    <recommendedName>
        <fullName evidence="12">Benzoate 4-monooxygenase cytochrome P450</fullName>
    </recommendedName>
</protein>
<evidence type="ECO:0000313" key="11">
    <source>
        <dbReference type="Proteomes" id="UP000037505"/>
    </source>
</evidence>
<keyword evidence="9" id="KW-0812">Transmembrane</keyword>
<keyword evidence="3 7" id="KW-0479">Metal-binding</keyword>
<dbReference type="PANTHER" id="PTHR24305">
    <property type="entry name" value="CYTOCHROME P450"/>
    <property type="match status" value="1"/>
</dbReference>
<evidence type="ECO:0000256" key="4">
    <source>
        <dbReference type="ARBA" id="ARBA00023002"/>
    </source>
</evidence>
<dbReference type="Gene3D" id="1.10.630.10">
    <property type="entry name" value="Cytochrome P450"/>
    <property type="match status" value="1"/>
</dbReference>
<evidence type="ECO:0000313" key="10">
    <source>
        <dbReference type="EMBL" id="KNG90869.1"/>
    </source>
</evidence>
<dbReference type="GO" id="GO:0020037">
    <property type="term" value="F:heme binding"/>
    <property type="evidence" value="ECO:0007669"/>
    <property type="project" value="InterPro"/>
</dbReference>
<evidence type="ECO:0000256" key="9">
    <source>
        <dbReference type="SAM" id="Phobius"/>
    </source>
</evidence>
<dbReference type="PANTHER" id="PTHR24305:SF166">
    <property type="entry name" value="CYTOCHROME P450 12A4, MITOCHONDRIAL-RELATED"/>
    <property type="match status" value="1"/>
</dbReference>
<reference evidence="10 11" key="1">
    <citation type="submission" date="2014-06" db="EMBL/GenBank/DDBJ databases">
        <title>The Genome of the Aflatoxigenic Filamentous Fungus Aspergillus nomius.</title>
        <authorList>
            <person name="Moore M.G."/>
            <person name="Shannon B.M."/>
            <person name="Brian M.M."/>
        </authorList>
    </citation>
    <scope>NUCLEOTIDE SEQUENCE [LARGE SCALE GENOMIC DNA]</scope>
    <source>
        <strain evidence="10 11">NRRL 13137</strain>
    </source>
</reference>
<evidence type="ECO:0000256" key="2">
    <source>
        <dbReference type="ARBA" id="ARBA00010617"/>
    </source>
</evidence>
<keyword evidence="7 8" id="KW-0349">Heme</keyword>
<feature type="transmembrane region" description="Helical" evidence="9">
    <location>
        <begin position="12"/>
        <end position="31"/>
    </location>
</feature>
<proteinExistence type="inferred from homology"/>
<evidence type="ECO:0000256" key="7">
    <source>
        <dbReference type="PIRSR" id="PIRSR602403-1"/>
    </source>
</evidence>
<evidence type="ECO:0000256" key="1">
    <source>
        <dbReference type="ARBA" id="ARBA00001971"/>
    </source>
</evidence>
<evidence type="ECO:0000256" key="3">
    <source>
        <dbReference type="ARBA" id="ARBA00022723"/>
    </source>
</evidence>
<dbReference type="InterPro" id="IPR036396">
    <property type="entry name" value="Cyt_P450_sf"/>
</dbReference>
<dbReference type="SUPFAM" id="SSF48264">
    <property type="entry name" value="Cytochrome P450"/>
    <property type="match status" value="1"/>
</dbReference>
<dbReference type="STRING" id="1509407.A0A0L1JGH3"/>
<dbReference type="GO" id="GO:0016705">
    <property type="term" value="F:oxidoreductase activity, acting on paired donors, with incorporation or reduction of molecular oxygen"/>
    <property type="evidence" value="ECO:0007669"/>
    <property type="project" value="InterPro"/>
</dbReference>
<dbReference type="EMBL" id="JNOM01000008">
    <property type="protein sequence ID" value="KNG90869.1"/>
    <property type="molecule type" value="Genomic_DNA"/>
</dbReference>
<dbReference type="PRINTS" id="PR00385">
    <property type="entry name" value="P450"/>
</dbReference>
<dbReference type="OrthoDB" id="1470350at2759"/>
<dbReference type="PRINTS" id="PR00465">
    <property type="entry name" value="EP450IV"/>
</dbReference>
<evidence type="ECO:0000256" key="6">
    <source>
        <dbReference type="ARBA" id="ARBA00023033"/>
    </source>
</evidence>
<dbReference type="InterPro" id="IPR017972">
    <property type="entry name" value="Cyt_P450_CS"/>
</dbReference>
<comment type="caution">
    <text evidence="10">The sequence shown here is derived from an EMBL/GenBank/DDBJ whole genome shotgun (WGS) entry which is preliminary data.</text>
</comment>
<comment type="similarity">
    <text evidence="2 8">Belongs to the cytochrome P450 family.</text>
</comment>
<dbReference type="GeneID" id="26802746"/>
<dbReference type="InterPro" id="IPR001128">
    <property type="entry name" value="Cyt_P450"/>
</dbReference>
<keyword evidence="6 8" id="KW-0503">Monooxygenase</keyword>
<keyword evidence="11" id="KW-1185">Reference proteome</keyword>
<dbReference type="PROSITE" id="PS00086">
    <property type="entry name" value="CYTOCHROME_P450"/>
    <property type="match status" value="1"/>
</dbReference>
<dbReference type="RefSeq" id="XP_015411792.1">
    <property type="nucleotide sequence ID" value="XM_015546200.1"/>
</dbReference>
<dbReference type="GO" id="GO:0004497">
    <property type="term" value="F:monooxygenase activity"/>
    <property type="evidence" value="ECO:0007669"/>
    <property type="project" value="UniProtKB-KW"/>
</dbReference>
<dbReference type="InterPro" id="IPR050121">
    <property type="entry name" value="Cytochrome_P450_monoxygenase"/>
</dbReference>
<comment type="cofactor">
    <cofactor evidence="1 7">
        <name>heme</name>
        <dbReference type="ChEBI" id="CHEBI:30413"/>
    </cofactor>
</comment>
<keyword evidence="4 8" id="KW-0560">Oxidoreductase</keyword>